<dbReference type="RefSeq" id="WP_380939287.1">
    <property type="nucleotide sequence ID" value="NZ_JBHUFC010000002.1"/>
</dbReference>
<feature type="transmembrane region" description="Helical" evidence="1">
    <location>
        <begin position="214"/>
        <end position="234"/>
    </location>
</feature>
<evidence type="ECO:0000256" key="1">
    <source>
        <dbReference type="SAM" id="Phobius"/>
    </source>
</evidence>
<feature type="transmembrane region" description="Helical" evidence="1">
    <location>
        <begin position="181"/>
        <end position="202"/>
    </location>
</feature>
<keyword evidence="3" id="KW-1185">Reference proteome</keyword>
<feature type="transmembrane region" description="Helical" evidence="1">
    <location>
        <begin position="100"/>
        <end position="117"/>
    </location>
</feature>
<feature type="transmembrane region" description="Helical" evidence="1">
    <location>
        <begin position="153"/>
        <end position="169"/>
    </location>
</feature>
<name>A0ABW4NA51_9SPHN</name>
<sequence>MSKLRRTIAYIVEIVSCAVMIAIINSVSDRELASAIWLAFFAAFLFVNKYTRDSLGAVIRTLFQPAIYIPLGIAALYAYGEIFLLSYVGWWSVANLKTTILWLVTFAFVTMFEVATAKNRKAGLGKITREILSVAVFVTFIAELYSFPLIVELIALPFVTIVFVTAEYAKHRPEHASVAKLLSYLSGVIGFFYLGFSLIKSIELWRDTFTWENWLELVIPVILSVAFLPFLYAWRIYVAYDGVFTTISTFGVDKALIPYARWLSITRIRTDLDLLERWRKSIQSARPAKRAELKHTLTALLALKEREASPPTVPPKEGWSPYLAMQFLADVGVETGNYNHIYDDDWGASSQMRELGKGDGIWRNNLAYYVDGTQNAATVLKVKLNVNVTTDRIEAEDIFLVHAMHLLEKAVSLDAVERLKMQLASLKDFQADIPFGSVSLARENFVGGVIKDGYSRIFTLKRGG</sequence>
<reference evidence="3" key="1">
    <citation type="journal article" date="2019" name="Int. J. Syst. Evol. Microbiol.">
        <title>The Global Catalogue of Microorganisms (GCM) 10K type strain sequencing project: providing services to taxonomists for standard genome sequencing and annotation.</title>
        <authorList>
            <consortium name="The Broad Institute Genomics Platform"/>
            <consortium name="The Broad Institute Genome Sequencing Center for Infectious Disease"/>
            <person name="Wu L."/>
            <person name="Ma J."/>
        </authorList>
    </citation>
    <scope>NUCLEOTIDE SEQUENCE [LARGE SCALE GENOMIC DNA]</scope>
    <source>
        <strain evidence="3">Q85</strain>
    </source>
</reference>
<feature type="transmembrane region" description="Helical" evidence="1">
    <location>
        <begin position="7"/>
        <end position="26"/>
    </location>
</feature>
<proteinExistence type="predicted"/>
<evidence type="ECO:0000313" key="3">
    <source>
        <dbReference type="Proteomes" id="UP001597283"/>
    </source>
</evidence>
<keyword evidence="1" id="KW-0812">Transmembrane</keyword>
<dbReference type="EMBL" id="JBHUFC010000002">
    <property type="protein sequence ID" value="MFD1786911.1"/>
    <property type="molecule type" value="Genomic_DNA"/>
</dbReference>
<evidence type="ECO:0000313" key="2">
    <source>
        <dbReference type="EMBL" id="MFD1786911.1"/>
    </source>
</evidence>
<feature type="transmembrane region" description="Helical" evidence="1">
    <location>
        <begin position="62"/>
        <end position="80"/>
    </location>
</feature>
<organism evidence="2 3">
    <name type="scientific">Sphingomonas floccifaciens</name>
    <dbReference type="NCBI Taxonomy" id="1844115"/>
    <lineage>
        <taxon>Bacteria</taxon>
        <taxon>Pseudomonadati</taxon>
        <taxon>Pseudomonadota</taxon>
        <taxon>Alphaproteobacteria</taxon>
        <taxon>Sphingomonadales</taxon>
        <taxon>Sphingomonadaceae</taxon>
        <taxon>Sphingomonas</taxon>
    </lineage>
</organism>
<dbReference type="Proteomes" id="UP001597283">
    <property type="component" value="Unassembled WGS sequence"/>
</dbReference>
<gene>
    <name evidence="2" type="ORF">ACFSC3_04925</name>
</gene>
<comment type="caution">
    <text evidence="2">The sequence shown here is derived from an EMBL/GenBank/DDBJ whole genome shotgun (WGS) entry which is preliminary data.</text>
</comment>
<protein>
    <submittedName>
        <fullName evidence="2">Uncharacterized protein</fullName>
    </submittedName>
</protein>
<feature type="transmembrane region" description="Helical" evidence="1">
    <location>
        <begin position="32"/>
        <end position="50"/>
    </location>
</feature>
<accession>A0ABW4NA51</accession>
<keyword evidence="1" id="KW-1133">Transmembrane helix</keyword>
<keyword evidence="1" id="KW-0472">Membrane</keyword>